<dbReference type="InterPro" id="IPR023753">
    <property type="entry name" value="FAD/NAD-binding_dom"/>
</dbReference>
<protein>
    <submittedName>
        <fullName evidence="7">NADH dehydrogenase FAD-containing subunit</fullName>
    </submittedName>
</protein>
<keyword evidence="3" id="KW-0274">FAD</keyword>
<feature type="domain" description="FAD/NAD(P)-binding" evidence="6">
    <location>
        <begin position="3"/>
        <end position="279"/>
    </location>
</feature>
<dbReference type="SUPFAM" id="SSF51905">
    <property type="entry name" value="FAD/NAD(P)-binding domain"/>
    <property type="match status" value="1"/>
</dbReference>
<evidence type="ECO:0000256" key="5">
    <source>
        <dbReference type="SAM" id="MobiDB-lite"/>
    </source>
</evidence>
<dbReference type="InterPro" id="IPR036188">
    <property type="entry name" value="FAD/NAD-bd_sf"/>
</dbReference>
<dbReference type="GO" id="GO:0004174">
    <property type="term" value="F:electron-transferring-flavoprotein dehydrogenase activity"/>
    <property type="evidence" value="ECO:0007669"/>
    <property type="project" value="TreeGrafter"/>
</dbReference>
<evidence type="ECO:0000256" key="1">
    <source>
        <dbReference type="ARBA" id="ARBA00006442"/>
    </source>
</evidence>
<dbReference type="Gene3D" id="3.50.50.100">
    <property type="match status" value="1"/>
</dbReference>
<dbReference type="Proteomes" id="UP000239480">
    <property type="component" value="Unassembled WGS sequence"/>
</dbReference>
<accession>A0A2T0RZQ2</accession>
<dbReference type="PRINTS" id="PR00368">
    <property type="entry name" value="FADPNR"/>
</dbReference>
<evidence type="ECO:0000259" key="6">
    <source>
        <dbReference type="Pfam" id="PF07992"/>
    </source>
</evidence>
<dbReference type="Pfam" id="PF07992">
    <property type="entry name" value="Pyr_redox_2"/>
    <property type="match status" value="1"/>
</dbReference>
<name>A0A2T0RZQ2_9RHOB</name>
<dbReference type="AlphaFoldDB" id="A0A2T0RZQ2"/>
<keyword evidence="8" id="KW-1185">Reference proteome</keyword>
<sequence length="359" mass="38863">MPHVIIVGGGYIGAELARELDHHMDVTLVEPREAFVHTPVMIRGVAVPELVEQALFPYDRLLTNGVVRRARVCSVQGTGVTLEDGTEISGDYIVIATGSSYAAPFKPENAEVGGLIKAQKDAHAALRDAGHIAIVGAGAVGTELAGEIKVAHPSKTITLISDLPSLFPEYPARLGRELRRKLHMLGVEVILDQHVENLASTTRPFKDPLVLRTGTEIPADVVFPAIGARPNTDLLRDLPGTHQQPDGRILSDRRMRPSDLPNVFAAGDAVDMGDPMTIVGTSRQVLWLIKTLKAVARGKPVERCLPYGPWRKAPILVPLGPQLGNSYLPPATVGNALTRQVKGKQLFLPKYRKLFRTGT</sequence>
<evidence type="ECO:0000256" key="2">
    <source>
        <dbReference type="ARBA" id="ARBA00022630"/>
    </source>
</evidence>
<dbReference type="EMBL" id="PVTD01000001">
    <property type="protein sequence ID" value="PRY26654.1"/>
    <property type="molecule type" value="Genomic_DNA"/>
</dbReference>
<keyword evidence="2" id="KW-0285">Flavoprotein</keyword>
<dbReference type="GO" id="GO:0050660">
    <property type="term" value="F:flavin adenine dinucleotide binding"/>
    <property type="evidence" value="ECO:0007669"/>
    <property type="project" value="TreeGrafter"/>
</dbReference>
<reference evidence="7 8" key="1">
    <citation type="submission" date="2018-03" db="EMBL/GenBank/DDBJ databases">
        <title>Genomic Encyclopedia of Archaeal and Bacterial Type Strains, Phase II (KMG-II): from individual species to whole genera.</title>
        <authorList>
            <person name="Goeker M."/>
        </authorList>
    </citation>
    <scope>NUCLEOTIDE SEQUENCE [LARGE SCALE GENOMIC DNA]</scope>
    <source>
        <strain evidence="7 8">DSM 29328</strain>
    </source>
</reference>
<evidence type="ECO:0000256" key="3">
    <source>
        <dbReference type="ARBA" id="ARBA00022827"/>
    </source>
</evidence>
<comment type="caution">
    <text evidence="7">The sequence shown here is derived from an EMBL/GenBank/DDBJ whole genome shotgun (WGS) entry which is preliminary data.</text>
</comment>
<keyword evidence="4" id="KW-0560">Oxidoreductase</keyword>
<dbReference type="PRINTS" id="PR00469">
    <property type="entry name" value="PNDRDTASEII"/>
</dbReference>
<proteinExistence type="inferred from homology"/>
<dbReference type="PANTHER" id="PTHR43735">
    <property type="entry name" value="APOPTOSIS-INDUCING FACTOR 1"/>
    <property type="match status" value="1"/>
</dbReference>
<comment type="similarity">
    <text evidence="1">Belongs to the FAD-dependent oxidoreductase family.</text>
</comment>
<dbReference type="PANTHER" id="PTHR43735:SF3">
    <property type="entry name" value="FERROPTOSIS SUPPRESSOR PROTEIN 1"/>
    <property type="match status" value="1"/>
</dbReference>
<evidence type="ECO:0000313" key="7">
    <source>
        <dbReference type="EMBL" id="PRY26654.1"/>
    </source>
</evidence>
<organism evidence="7 8">
    <name type="scientific">Aliiruegeria haliotis</name>
    <dbReference type="NCBI Taxonomy" id="1280846"/>
    <lineage>
        <taxon>Bacteria</taxon>
        <taxon>Pseudomonadati</taxon>
        <taxon>Pseudomonadota</taxon>
        <taxon>Alphaproteobacteria</taxon>
        <taxon>Rhodobacterales</taxon>
        <taxon>Roseobacteraceae</taxon>
        <taxon>Aliiruegeria</taxon>
    </lineage>
</organism>
<evidence type="ECO:0000313" key="8">
    <source>
        <dbReference type="Proteomes" id="UP000239480"/>
    </source>
</evidence>
<dbReference type="RefSeq" id="WP_106203389.1">
    <property type="nucleotide sequence ID" value="NZ_PVTD01000001.1"/>
</dbReference>
<feature type="region of interest" description="Disordered" evidence="5">
    <location>
        <begin position="233"/>
        <end position="253"/>
    </location>
</feature>
<dbReference type="GO" id="GO:0005737">
    <property type="term" value="C:cytoplasm"/>
    <property type="evidence" value="ECO:0007669"/>
    <property type="project" value="TreeGrafter"/>
</dbReference>
<evidence type="ECO:0000256" key="4">
    <source>
        <dbReference type="ARBA" id="ARBA00023002"/>
    </source>
</evidence>
<gene>
    <name evidence="7" type="ORF">CLV78_101755</name>
</gene>
<dbReference type="OrthoDB" id="9781621at2"/>